<evidence type="ECO:0000313" key="1">
    <source>
        <dbReference type="EMBL" id="KAH9778142.1"/>
    </source>
</evidence>
<reference evidence="2" key="1">
    <citation type="journal article" date="2023" name="Hortic. Res.">
        <title>A chromosome-level phased genome enabling allele-level studies in sweet orange: a case study on citrus Huanglongbing tolerance.</title>
        <authorList>
            <person name="Wu B."/>
            <person name="Yu Q."/>
            <person name="Deng Z."/>
            <person name="Duan Y."/>
            <person name="Luo F."/>
            <person name="Gmitter F. Jr."/>
        </authorList>
    </citation>
    <scope>NUCLEOTIDE SEQUENCE [LARGE SCALE GENOMIC DNA]</scope>
    <source>
        <strain evidence="2">cv. Valencia</strain>
    </source>
</reference>
<sequence length="785" mass="87462">MVRILFFSYCMKKNLTEVPDVWICEACTSTDDIVSPKYGREEEFLDSFGVAHHEVLHSGTPGEVCADPGRQVSSKKLKVETGKVKFLPTEEVIRLSSGGLKTGRPGHSNTGLKYGPSSSIGPMSRRTSSPSKILTPKFFVPGVKANPSVKSSAFMKSPSHVGAEINTMLGRHAVKRSKESKGKTFHVIGEPENFAVEEQDALKFQSKLELYRQYRPALKATWTGGFKFFDTAQMGSFYGGFLAQLPRSVHPKVFEFSKKLPKILQVRLLQRDHIWADLFGNDYPDFPDVALYFFPSANIERSKRNNSCLFDILEIRKSVMICYVDGVELLIFTSKQLDEDSQRIVARLDTKYFLWGVFRDVKSNHILHESHRELPSLVSAMEYVCDGPAAMDNAEVTDMVVDMEGGKIVGPVDVVVSKELYGKACGSHEKGDVNPATETMLSEPKQGQKSNSSDLFTGRSEKIKFKISFARPLSKGKLVNSMIDADCPPGFEKIHRPNSRSIEEKVGVVDEGVINHVKKENMGLLGVSGAAFEASSPHQLQRPSEDSKLTTLQEHHKEPERDEAYDPLAAFSPPLAEKGNQRGPEVRTEVNDDENPPRTWEKKELEVEAERKLNISVCWMPPTNWVKLNIEGSSSRVQGSAGAGGIVRDESGKWILGYSKNLGTSNSLASELWALYHGLNLVWERGFRKVLVECNSHEAVKCLELPTSFLDPNRALILSCKEYLCRNWDCKLQLILREANSCANWLAAHCENQPLGSLAVFDAPPYALAPIFQKDSTGIVQTRSH</sequence>
<organism evidence="1 2">
    <name type="scientific">Citrus sinensis</name>
    <name type="common">Sweet orange</name>
    <name type="synonym">Citrus aurantium var. sinensis</name>
    <dbReference type="NCBI Taxonomy" id="2711"/>
    <lineage>
        <taxon>Eukaryota</taxon>
        <taxon>Viridiplantae</taxon>
        <taxon>Streptophyta</taxon>
        <taxon>Embryophyta</taxon>
        <taxon>Tracheophyta</taxon>
        <taxon>Spermatophyta</taxon>
        <taxon>Magnoliopsida</taxon>
        <taxon>eudicotyledons</taxon>
        <taxon>Gunneridae</taxon>
        <taxon>Pentapetalae</taxon>
        <taxon>rosids</taxon>
        <taxon>malvids</taxon>
        <taxon>Sapindales</taxon>
        <taxon>Rutaceae</taxon>
        <taxon>Aurantioideae</taxon>
        <taxon>Citrus</taxon>
    </lineage>
</organism>
<name>A0ACB8LX42_CITSI</name>
<gene>
    <name evidence="1" type="ORF">KPL71_007251</name>
</gene>
<protein>
    <submittedName>
        <fullName evidence="1">RNase H domain-containing protein</fullName>
    </submittedName>
</protein>
<accession>A0ACB8LX42</accession>
<comment type="caution">
    <text evidence="1">The sequence shown here is derived from an EMBL/GenBank/DDBJ whole genome shotgun (WGS) entry which is preliminary data.</text>
</comment>
<dbReference type="EMBL" id="CM039172">
    <property type="protein sequence ID" value="KAH9778142.1"/>
    <property type="molecule type" value="Genomic_DNA"/>
</dbReference>
<dbReference type="Proteomes" id="UP000829398">
    <property type="component" value="Chromosome 3"/>
</dbReference>
<evidence type="ECO:0000313" key="2">
    <source>
        <dbReference type="Proteomes" id="UP000829398"/>
    </source>
</evidence>
<keyword evidence="2" id="KW-1185">Reference proteome</keyword>
<proteinExistence type="predicted"/>